<keyword evidence="4" id="KW-1185">Reference proteome</keyword>
<dbReference type="Proteomes" id="UP000799302">
    <property type="component" value="Unassembled WGS sequence"/>
</dbReference>
<dbReference type="Gene3D" id="2.60.120.200">
    <property type="match status" value="1"/>
</dbReference>
<protein>
    <recommendedName>
        <fullName evidence="2">GH16 domain-containing protein</fullName>
    </recommendedName>
</protein>
<name>A0A6A6U5V5_9PEZI</name>
<sequence>MKLTIWTALITAVSAQSYRLTDSYTGNNFFSKFDFFTGDDPNHGFVDYQSQSSAQSRGLISSTSDYVIIAADATNVYPRSARGRPSVRIESINSYTTGLFVADIEHMPGNACGIWPAFWTLGSDPWPQNGEIDIIEEINLNANNQYTLHSGDGACSISGYSGAGRISSGNCQTTNNGNVVNTAGCTIQPPSVNNYGNNFNNNNGGTYVMQWTNSVINFWFFQRGQQPETLTSGSPDVGQLGTPDASFNGCDIGSHFRDNRLIINTNFCGDWGKLTNSINKYLYLTNHFSQLVEMACTHHSVRW</sequence>
<keyword evidence="1" id="KW-0732">Signal</keyword>
<reference evidence="3" key="1">
    <citation type="journal article" date="2020" name="Stud. Mycol.">
        <title>101 Dothideomycetes genomes: a test case for predicting lifestyles and emergence of pathogens.</title>
        <authorList>
            <person name="Haridas S."/>
            <person name="Albert R."/>
            <person name="Binder M."/>
            <person name="Bloem J."/>
            <person name="Labutti K."/>
            <person name="Salamov A."/>
            <person name="Andreopoulos B."/>
            <person name="Baker S."/>
            <person name="Barry K."/>
            <person name="Bills G."/>
            <person name="Bluhm B."/>
            <person name="Cannon C."/>
            <person name="Castanera R."/>
            <person name="Culley D."/>
            <person name="Daum C."/>
            <person name="Ezra D."/>
            <person name="Gonzalez J."/>
            <person name="Henrissat B."/>
            <person name="Kuo A."/>
            <person name="Liang C."/>
            <person name="Lipzen A."/>
            <person name="Lutzoni F."/>
            <person name="Magnuson J."/>
            <person name="Mondo S."/>
            <person name="Nolan M."/>
            <person name="Ohm R."/>
            <person name="Pangilinan J."/>
            <person name="Park H.-J."/>
            <person name="Ramirez L."/>
            <person name="Alfaro M."/>
            <person name="Sun H."/>
            <person name="Tritt A."/>
            <person name="Yoshinaga Y."/>
            <person name="Zwiers L.-H."/>
            <person name="Turgeon B."/>
            <person name="Goodwin S."/>
            <person name="Spatafora J."/>
            <person name="Crous P."/>
            <person name="Grigoriev I."/>
        </authorList>
    </citation>
    <scope>NUCLEOTIDE SEQUENCE</scope>
    <source>
        <strain evidence="3">CBS 115976</strain>
    </source>
</reference>
<evidence type="ECO:0000256" key="1">
    <source>
        <dbReference type="SAM" id="SignalP"/>
    </source>
</evidence>
<feature type="domain" description="GH16" evidence="2">
    <location>
        <begin position="4"/>
        <end position="280"/>
    </location>
</feature>
<dbReference type="PANTHER" id="PTHR10963:SF24">
    <property type="entry name" value="GLYCOSIDASE C21B10.07-RELATED"/>
    <property type="match status" value="1"/>
</dbReference>
<dbReference type="AlphaFoldDB" id="A0A6A6U5V5"/>
<gene>
    <name evidence="3" type="ORF">BT63DRAFT_55886</name>
</gene>
<dbReference type="GO" id="GO:0004553">
    <property type="term" value="F:hydrolase activity, hydrolyzing O-glycosyl compounds"/>
    <property type="evidence" value="ECO:0007669"/>
    <property type="project" value="InterPro"/>
</dbReference>
<dbReference type="OrthoDB" id="192832at2759"/>
<dbReference type="SUPFAM" id="SSF49899">
    <property type="entry name" value="Concanavalin A-like lectins/glucanases"/>
    <property type="match status" value="1"/>
</dbReference>
<dbReference type="Pfam" id="PF26113">
    <property type="entry name" value="GH16_XgeA"/>
    <property type="match status" value="1"/>
</dbReference>
<proteinExistence type="predicted"/>
<dbReference type="InterPro" id="IPR050546">
    <property type="entry name" value="Glycosyl_Hydrlase_16"/>
</dbReference>
<dbReference type="InterPro" id="IPR000757">
    <property type="entry name" value="Beta-glucanase-like"/>
</dbReference>
<dbReference type="InterPro" id="IPR013320">
    <property type="entry name" value="ConA-like_dom_sf"/>
</dbReference>
<dbReference type="PROSITE" id="PS51762">
    <property type="entry name" value="GH16_2"/>
    <property type="match status" value="1"/>
</dbReference>
<evidence type="ECO:0000313" key="4">
    <source>
        <dbReference type="Proteomes" id="UP000799302"/>
    </source>
</evidence>
<dbReference type="PANTHER" id="PTHR10963">
    <property type="entry name" value="GLYCOSYL HYDROLASE-RELATED"/>
    <property type="match status" value="1"/>
</dbReference>
<accession>A0A6A6U5V5</accession>
<dbReference type="GO" id="GO:0009251">
    <property type="term" value="P:glucan catabolic process"/>
    <property type="evidence" value="ECO:0007669"/>
    <property type="project" value="TreeGrafter"/>
</dbReference>
<feature type="chain" id="PRO_5025537595" description="GH16 domain-containing protein" evidence="1">
    <location>
        <begin position="16"/>
        <end position="303"/>
    </location>
</feature>
<organism evidence="3 4">
    <name type="scientific">Microthyrium microscopicum</name>
    <dbReference type="NCBI Taxonomy" id="703497"/>
    <lineage>
        <taxon>Eukaryota</taxon>
        <taxon>Fungi</taxon>
        <taxon>Dikarya</taxon>
        <taxon>Ascomycota</taxon>
        <taxon>Pezizomycotina</taxon>
        <taxon>Dothideomycetes</taxon>
        <taxon>Dothideomycetes incertae sedis</taxon>
        <taxon>Microthyriales</taxon>
        <taxon>Microthyriaceae</taxon>
        <taxon>Microthyrium</taxon>
    </lineage>
</organism>
<evidence type="ECO:0000259" key="2">
    <source>
        <dbReference type="PROSITE" id="PS51762"/>
    </source>
</evidence>
<dbReference type="EMBL" id="MU004239">
    <property type="protein sequence ID" value="KAF2666324.1"/>
    <property type="molecule type" value="Genomic_DNA"/>
</dbReference>
<feature type="signal peptide" evidence="1">
    <location>
        <begin position="1"/>
        <end position="15"/>
    </location>
</feature>
<evidence type="ECO:0000313" key="3">
    <source>
        <dbReference type="EMBL" id="KAF2666324.1"/>
    </source>
</evidence>